<organism evidence="1">
    <name type="scientific">Vitis vinifera</name>
    <name type="common">Grape</name>
    <dbReference type="NCBI Taxonomy" id="29760"/>
    <lineage>
        <taxon>Eukaryota</taxon>
        <taxon>Viridiplantae</taxon>
        <taxon>Streptophyta</taxon>
        <taxon>Embryophyta</taxon>
        <taxon>Tracheophyta</taxon>
        <taxon>Spermatophyta</taxon>
        <taxon>Magnoliopsida</taxon>
        <taxon>eudicotyledons</taxon>
        <taxon>Gunneridae</taxon>
        <taxon>Pentapetalae</taxon>
        <taxon>rosids</taxon>
        <taxon>Vitales</taxon>
        <taxon>Vitaceae</taxon>
        <taxon>Viteae</taxon>
        <taxon>Vitis</taxon>
    </lineage>
</organism>
<sequence>MDASICLVVVFSGDIVCSSRGGSWDGSVGIDGPGSDGSTGADTLAFFARGRLADFLGSEELAPDVVGGLLVSYHLRGGLDDAPSTEGGMAGGYEGSVMESCTGETLGALLRADGDGVLVPLVWAMADVKKLEKGWAEEEAHFAVKGRFRSQGVISHKVSQAISQP</sequence>
<gene>
    <name evidence="1" type="ORF">VITISV_007987</name>
</gene>
<reference evidence="1" key="1">
    <citation type="journal article" date="2007" name="PLoS ONE">
        <title>The first genome sequence of an elite grapevine cultivar (Pinot noir Vitis vinifera L.): coping with a highly heterozygous genome.</title>
        <authorList>
            <person name="Velasco R."/>
            <person name="Zharkikh A."/>
            <person name="Troggio M."/>
            <person name="Cartwright D.A."/>
            <person name="Cestaro A."/>
            <person name="Pruss D."/>
            <person name="Pindo M."/>
            <person name="FitzGerald L.M."/>
            <person name="Vezzulli S."/>
            <person name="Reid J."/>
            <person name="Malacarne G."/>
            <person name="Iliev D."/>
            <person name="Coppola G."/>
            <person name="Wardell B."/>
            <person name="Micheletti D."/>
            <person name="Macalma T."/>
            <person name="Facci M."/>
            <person name="Mitchell J.T."/>
            <person name="Perazzolli M."/>
            <person name="Eldredge G."/>
            <person name="Gatto P."/>
            <person name="Oyzerski R."/>
            <person name="Moretto M."/>
            <person name="Gutin N."/>
            <person name="Stefanini M."/>
            <person name="Chen Y."/>
            <person name="Segala C."/>
            <person name="Davenport C."/>
            <person name="Dematte L."/>
            <person name="Mraz A."/>
            <person name="Battilana J."/>
            <person name="Stormo K."/>
            <person name="Costa F."/>
            <person name="Tao Q."/>
            <person name="Si-Ammour A."/>
            <person name="Harkins T."/>
            <person name="Lackey A."/>
            <person name="Perbost C."/>
            <person name="Taillon B."/>
            <person name="Stella A."/>
            <person name="Solovyev V."/>
            <person name="Fawcett J.A."/>
            <person name="Sterck L."/>
            <person name="Vandepoele K."/>
            <person name="Grando S.M."/>
            <person name="Toppo S."/>
            <person name="Moser C."/>
            <person name="Lanchbury J."/>
            <person name="Bogden R."/>
            <person name="Skolnick M."/>
            <person name="Sgaramella V."/>
            <person name="Bhatnagar S.K."/>
            <person name="Fontana P."/>
            <person name="Gutin A."/>
            <person name="Van de Peer Y."/>
            <person name="Salamini F."/>
            <person name="Viola R."/>
        </authorList>
    </citation>
    <scope>NUCLEOTIDE SEQUENCE</scope>
</reference>
<protein>
    <submittedName>
        <fullName evidence="1">Uncharacterized protein</fullName>
    </submittedName>
</protein>
<accession>A5APP1</accession>
<dbReference type="AlphaFoldDB" id="A5APP1"/>
<evidence type="ECO:0000313" key="1">
    <source>
        <dbReference type="EMBL" id="CAN66992.1"/>
    </source>
</evidence>
<dbReference type="EMBL" id="AM431603">
    <property type="protein sequence ID" value="CAN66992.1"/>
    <property type="molecule type" value="Genomic_DNA"/>
</dbReference>
<name>A5APP1_VITVI</name>
<proteinExistence type="predicted"/>